<dbReference type="Pfam" id="PF00999">
    <property type="entry name" value="Na_H_Exchanger"/>
    <property type="match status" value="1"/>
</dbReference>
<reference evidence="7" key="1">
    <citation type="submission" date="2020-10" db="EMBL/GenBank/DDBJ databases">
        <authorList>
            <person name="Gilroy R."/>
        </authorList>
    </citation>
    <scope>NUCLEOTIDE SEQUENCE</scope>
    <source>
        <strain evidence="7">ChiSxjej2B14-8506</strain>
    </source>
</reference>
<dbReference type="PANTHER" id="PTHR43021:SF2">
    <property type="entry name" value="CATION_H+ EXCHANGER DOMAIN-CONTAINING PROTEIN"/>
    <property type="match status" value="1"/>
</dbReference>
<name>A0A9D1LRK2_9FIRM</name>
<protein>
    <submittedName>
        <fullName evidence="7">Cation:proton antiporter</fullName>
    </submittedName>
</protein>
<dbReference type="PANTHER" id="PTHR43021">
    <property type="entry name" value="NA(+)/H(+) ANTIPORTER-RELATED"/>
    <property type="match status" value="1"/>
</dbReference>
<feature type="transmembrane region" description="Helical" evidence="5">
    <location>
        <begin position="189"/>
        <end position="213"/>
    </location>
</feature>
<dbReference type="EMBL" id="DVNK01000037">
    <property type="protein sequence ID" value="HIU46723.1"/>
    <property type="molecule type" value="Genomic_DNA"/>
</dbReference>
<sequence length="399" mass="41984">MDNMILCLAIAIGSGLLFKRLAKRVGLPNVTGYLVAGLLLGGSVFNVIPFETTAQLNDIVNVALGFIAFSIGGEFKLSYIRRLGSRVLTVTAFEALTAVVLVDITLLVCGFPPAESIALGAIAAATAPAATLMVVRQYKADGPVTRTLLPVVAMDDAVCLMAFSISVSVAKALEAEGGVNYFDMIVTPIIEILGSIVLGGAIGFVQTFCLRFFKSRANRLTLVICAVLLGTALADLLGLSSLLLCMMIGAMVANLYDDLDKLLDVVDHWTPPLFLLFFVLSGADLDLSVLPQVGLMGVLYLVFRSMGKYLGARIGSRLVGFEPNVRKYLGVALLPQAGVAIGMTTIAAVELPQYGGQIRAVILCATLIYELIGPVLTKIVLTRAGEIAPSGAAVRASKG</sequence>
<keyword evidence="2 5" id="KW-0812">Transmembrane</keyword>
<comment type="subcellular location">
    <subcellularLocation>
        <location evidence="1">Membrane</location>
        <topology evidence="1">Multi-pass membrane protein</topology>
    </subcellularLocation>
</comment>
<dbReference type="Gene3D" id="1.20.1530.20">
    <property type="match status" value="1"/>
</dbReference>
<proteinExistence type="predicted"/>
<evidence type="ECO:0000256" key="2">
    <source>
        <dbReference type="ARBA" id="ARBA00022692"/>
    </source>
</evidence>
<reference evidence="7" key="2">
    <citation type="journal article" date="2021" name="PeerJ">
        <title>Extensive microbial diversity within the chicken gut microbiome revealed by metagenomics and culture.</title>
        <authorList>
            <person name="Gilroy R."/>
            <person name="Ravi A."/>
            <person name="Getino M."/>
            <person name="Pursley I."/>
            <person name="Horton D.L."/>
            <person name="Alikhan N.F."/>
            <person name="Baker D."/>
            <person name="Gharbi K."/>
            <person name="Hall N."/>
            <person name="Watson M."/>
            <person name="Adriaenssens E.M."/>
            <person name="Foster-Nyarko E."/>
            <person name="Jarju S."/>
            <person name="Secka A."/>
            <person name="Antonio M."/>
            <person name="Oren A."/>
            <person name="Chaudhuri R.R."/>
            <person name="La Ragione R."/>
            <person name="Hildebrand F."/>
            <person name="Pallen M.J."/>
        </authorList>
    </citation>
    <scope>NUCLEOTIDE SEQUENCE</scope>
    <source>
        <strain evidence="7">ChiSxjej2B14-8506</strain>
    </source>
</reference>
<feature type="transmembrane region" description="Helical" evidence="5">
    <location>
        <begin position="273"/>
        <end position="303"/>
    </location>
</feature>
<dbReference type="AlphaFoldDB" id="A0A9D1LRK2"/>
<evidence type="ECO:0000256" key="3">
    <source>
        <dbReference type="ARBA" id="ARBA00022989"/>
    </source>
</evidence>
<evidence type="ECO:0000256" key="1">
    <source>
        <dbReference type="ARBA" id="ARBA00004141"/>
    </source>
</evidence>
<dbReference type="GO" id="GO:1902600">
    <property type="term" value="P:proton transmembrane transport"/>
    <property type="evidence" value="ECO:0007669"/>
    <property type="project" value="InterPro"/>
</dbReference>
<dbReference type="Proteomes" id="UP000824123">
    <property type="component" value="Unassembled WGS sequence"/>
</dbReference>
<evidence type="ECO:0000313" key="7">
    <source>
        <dbReference type="EMBL" id="HIU46723.1"/>
    </source>
</evidence>
<evidence type="ECO:0000259" key="6">
    <source>
        <dbReference type="Pfam" id="PF00999"/>
    </source>
</evidence>
<evidence type="ECO:0000313" key="8">
    <source>
        <dbReference type="Proteomes" id="UP000824123"/>
    </source>
</evidence>
<feature type="domain" description="Cation/H+ exchanger transmembrane" evidence="6">
    <location>
        <begin position="17"/>
        <end position="381"/>
    </location>
</feature>
<feature type="transmembrane region" description="Helical" evidence="5">
    <location>
        <begin position="87"/>
        <end position="111"/>
    </location>
</feature>
<gene>
    <name evidence="7" type="ORF">IAC59_05650</name>
</gene>
<evidence type="ECO:0000256" key="4">
    <source>
        <dbReference type="ARBA" id="ARBA00023136"/>
    </source>
</evidence>
<dbReference type="InterPro" id="IPR038770">
    <property type="entry name" value="Na+/solute_symporter_sf"/>
</dbReference>
<comment type="caution">
    <text evidence="7">The sequence shown here is derived from an EMBL/GenBank/DDBJ whole genome shotgun (WGS) entry which is preliminary data.</text>
</comment>
<dbReference type="GO" id="GO:0016020">
    <property type="term" value="C:membrane"/>
    <property type="evidence" value="ECO:0007669"/>
    <property type="project" value="UniProtKB-SubCell"/>
</dbReference>
<dbReference type="InterPro" id="IPR006153">
    <property type="entry name" value="Cation/H_exchanger_TM"/>
</dbReference>
<feature type="transmembrane region" description="Helical" evidence="5">
    <location>
        <begin position="59"/>
        <end position="75"/>
    </location>
</feature>
<evidence type="ECO:0000256" key="5">
    <source>
        <dbReference type="SAM" id="Phobius"/>
    </source>
</evidence>
<feature type="transmembrane region" description="Helical" evidence="5">
    <location>
        <begin position="147"/>
        <end position="169"/>
    </location>
</feature>
<keyword evidence="3 5" id="KW-1133">Transmembrane helix</keyword>
<feature type="transmembrane region" description="Helical" evidence="5">
    <location>
        <begin position="117"/>
        <end position="135"/>
    </location>
</feature>
<organism evidence="7 8">
    <name type="scientific">Candidatus Fimadaptatus faecigallinarum</name>
    <dbReference type="NCBI Taxonomy" id="2840814"/>
    <lineage>
        <taxon>Bacteria</taxon>
        <taxon>Bacillati</taxon>
        <taxon>Bacillota</taxon>
        <taxon>Clostridia</taxon>
        <taxon>Eubacteriales</taxon>
        <taxon>Candidatus Fimadaptatus</taxon>
    </lineage>
</organism>
<feature type="transmembrane region" description="Helical" evidence="5">
    <location>
        <begin position="220"/>
        <end position="253"/>
    </location>
</feature>
<keyword evidence="4 5" id="KW-0472">Membrane</keyword>
<dbReference type="GO" id="GO:0015297">
    <property type="term" value="F:antiporter activity"/>
    <property type="evidence" value="ECO:0007669"/>
    <property type="project" value="InterPro"/>
</dbReference>
<accession>A0A9D1LRK2</accession>